<comment type="function">
    <text evidence="12">Represses a number of genes involved in the response to DNA damage (SOS response), including recA and lexA. In the presence of single-stranded DNA, RecA interacts with LexA causing an autocatalytic cleavage which disrupts the DNA-binding part of LexA, leading to derepression of the SOS regulon and eventually DNA repair.</text>
</comment>
<evidence type="ECO:0000256" key="10">
    <source>
        <dbReference type="ARBA" id="ARBA00023204"/>
    </source>
</evidence>
<keyword evidence="10 12" id="KW-0234">DNA repair</keyword>
<feature type="DNA-binding region" description="H-T-H motif" evidence="12">
    <location>
        <begin position="33"/>
        <end position="53"/>
    </location>
</feature>
<feature type="domain" description="Peptidase S24/S26A/S26B/S26C" evidence="14">
    <location>
        <begin position="85"/>
        <end position="195"/>
    </location>
</feature>
<comment type="similarity">
    <text evidence="1 12 13">Belongs to the peptidase S24 family.</text>
</comment>
<reference evidence="16 17" key="1">
    <citation type="submission" date="2017-07" db="EMBL/GenBank/DDBJ databases">
        <title>Mechanisms for carbon and nitrogen cycling indicate functional differentiation within the Candidate Phyla Radiation.</title>
        <authorList>
            <person name="Danczak R.E."/>
            <person name="Johnston M.D."/>
            <person name="Kenah C."/>
            <person name="Slattery M."/>
            <person name="Wrighton K.C."/>
            <person name="Wilkins M.J."/>
        </authorList>
    </citation>
    <scope>NUCLEOTIDE SEQUENCE [LARGE SCALE GENOMIC DNA]</scope>
    <source>
        <strain evidence="16">Licking1014_7</strain>
    </source>
</reference>
<evidence type="ECO:0000256" key="8">
    <source>
        <dbReference type="ARBA" id="ARBA00023125"/>
    </source>
</evidence>
<keyword evidence="4 12" id="KW-0227">DNA damage</keyword>
<dbReference type="Gene3D" id="2.10.109.10">
    <property type="entry name" value="Umud Fragment, subunit A"/>
    <property type="match status" value="1"/>
</dbReference>
<organism evidence="16 17">
    <name type="scientific">Candidatus Berkelbacteria bacterium Licking1014_7</name>
    <dbReference type="NCBI Taxonomy" id="2017147"/>
    <lineage>
        <taxon>Bacteria</taxon>
        <taxon>Candidatus Berkelbacteria</taxon>
    </lineage>
</organism>
<comment type="catalytic activity">
    <reaction evidence="12">
        <text>Hydrolysis of Ala-|-Gly bond in repressor LexA.</text>
        <dbReference type="EC" id="3.4.21.88"/>
    </reaction>
</comment>
<keyword evidence="2 12" id="KW-0678">Repressor</keyword>
<feature type="domain" description="LexA repressor DNA-binding" evidence="15">
    <location>
        <begin position="8"/>
        <end position="69"/>
    </location>
</feature>
<dbReference type="AlphaFoldDB" id="A0A554LIE1"/>
<evidence type="ECO:0000313" key="17">
    <source>
        <dbReference type="Proteomes" id="UP000315689"/>
    </source>
</evidence>
<evidence type="ECO:0000313" key="16">
    <source>
        <dbReference type="EMBL" id="TSC92645.1"/>
    </source>
</evidence>
<keyword evidence="11 12" id="KW-0742">SOS response</keyword>
<comment type="caution">
    <text evidence="16">The sequence shown here is derived from an EMBL/GenBank/DDBJ whole genome shotgun (WGS) entry which is preliminary data.</text>
</comment>
<keyword evidence="3 12" id="KW-0235">DNA replication</keyword>
<evidence type="ECO:0000259" key="14">
    <source>
        <dbReference type="Pfam" id="PF00717"/>
    </source>
</evidence>
<evidence type="ECO:0000256" key="11">
    <source>
        <dbReference type="ARBA" id="ARBA00023236"/>
    </source>
</evidence>
<dbReference type="InterPro" id="IPR006199">
    <property type="entry name" value="LexA_DNA-bd_dom"/>
</dbReference>
<evidence type="ECO:0000256" key="5">
    <source>
        <dbReference type="ARBA" id="ARBA00022801"/>
    </source>
</evidence>
<protein>
    <recommendedName>
        <fullName evidence="12">LexA repressor</fullName>
        <ecNumber evidence="12">3.4.21.88</ecNumber>
    </recommendedName>
</protein>
<sequence length="203" mass="23386">MKFSKKPSLTRKQQQIFIYIEKYLQEHDCAPSFREIATALQVSSLATISDHIQNLRQKGYLTCERNMARSIQLTPTWDERNFSIPLLGVISAGKPIQAIRTHETIDIPRDMMKPNVFALRVRGDSMIEDGIFEGDYVIIEKIGEPKNGDIVVSLLDNENVTLKRFYKEKDHIRLQPANSNYDPIRVKKVIIQGRVLGVIRKYV</sequence>
<dbReference type="GO" id="GO:0006508">
    <property type="term" value="P:proteolysis"/>
    <property type="evidence" value="ECO:0007669"/>
    <property type="project" value="InterPro"/>
</dbReference>
<evidence type="ECO:0000256" key="13">
    <source>
        <dbReference type="RuleBase" id="RU003991"/>
    </source>
</evidence>
<keyword evidence="9 12" id="KW-0804">Transcription</keyword>
<evidence type="ECO:0000256" key="1">
    <source>
        <dbReference type="ARBA" id="ARBA00007484"/>
    </source>
</evidence>
<evidence type="ECO:0000256" key="2">
    <source>
        <dbReference type="ARBA" id="ARBA00022491"/>
    </source>
</evidence>
<name>A0A554LIE1_9BACT</name>
<dbReference type="HAMAP" id="MF_00015">
    <property type="entry name" value="LexA"/>
    <property type="match status" value="1"/>
</dbReference>
<keyword evidence="6 12" id="KW-0068">Autocatalytic cleavage</keyword>
<evidence type="ECO:0000259" key="15">
    <source>
        <dbReference type="Pfam" id="PF01726"/>
    </source>
</evidence>
<evidence type="ECO:0000256" key="12">
    <source>
        <dbReference type="HAMAP-Rule" id="MF_00015"/>
    </source>
</evidence>
<gene>
    <name evidence="12" type="primary">lexA</name>
    <name evidence="16" type="ORF">CEN89_575</name>
</gene>
<dbReference type="Pfam" id="PF01726">
    <property type="entry name" value="LexA_DNA_bind"/>
    <property type="match status" value="1"/>
</dbReference>
<comment type="subunit">
    <text evidence="12">Homodimer.</text>
</comment>
<dbReference type="GO" id="GO:0009432">
    <property type="term" value="P:SOS response"/>
    <property type="evidence" value="ECO:0007669"/>
    <property type="project" value="UniProtKB-UniRule"/>
</dbReference>
<proteinExistence type="inferred from homology"/>
<dbReference type="InterPro" id="IPR006197">
    <property type="entry name" value="Peptidase_S24_LexA"/>
</dbReference>
<evidence type="ECO:0000256" key="3">
    <source>
        <dbReference type="ARBA" id="ARBA00022705"/>
    </source>
</evidence>
<dbReference type="GO" id="GO:0006281">
    <property type="term" value="P:DNA repair"/>
    <property type="evidence" value="ECO:0007669"/>
    <property type="project" value="UniProtKB-UniRule"/>
</dbReference>
<keyword evidence="8 12" id="KW-0238">DNA-binding</keyword>
<dbReference type="InterPro" id="IPR036388">
    <property type="entry name" value="WH-like_DNA-bd_sf"/>
</dbReference>
<dbReference type="EMBL" id="VMGK01000018">
    <property type="protein sequence ID" value="TSC92645.1"/>
    <property type="molecule type" value="Genomic_DNA"/>
</dbReference>
<accession>A0A554LIE1</accession>
<keyword evidence="5 12" id="KW-0378">Hydrolase</keyword>
<feature type="active site" description="For autocatalytic cleavage activity" evidence="12">
    <location>
        <position position="125"/>
    </location>
</feature>
<evidence type="ECO:0000256" key="6">
    <source>
        <dbReference type="ARBA" id="ARBA00022813"/>
    </source>
</evidence>
<dbReference type="Proteomes" id="UP000315689">
    <property type="component" value="Unassembled WGS sequence"/>
</dbReference>
<dbReference type="NCBIfam" id="TIGR00498">
    <property type="entry name" value="lexA"/>
    <property type="match status" value="1"/>
</dbReference>
<dbReference type="InterPro" id="IPR050077">
    <property type="entry name" value="LexA_repressor"/>
</dbReference>
<dbReference type="GO" id="GO:0004252">
    <property type="term" value="F:serine-type endopeptidase activity"/>
    <property type="evidence" value="ECO:0007669"/>
    <property type="project" value="UniProtKB-UniRule"/>
</dbReference>
<evidence type="ECO:0000256" key="9">
    <source>
        <dbReference type="ARBA" id="ARBA00023163"/>
    </source>
</evidence>
<feature type="active site" description="For autocatalytic cleavage activity" evidence="12">
    <location>
        <position position="163"/>
    </location>
</feature>
<evidence type="ECO:0000256" key="4">
    <source>
        <dbReference type="ARBA" id="ARBA00022763"/>
    </source>
</evidence>
<dbReference type="PRINTS" id="PR00726">
    <property type="entry name" value="LEXASERPTASE"/>
</dbReference>
<dbReference type="PANTHER" id="PTHR33516">
    <property type="entry name" value="LEXA REPRESSOR"/>
    <property type="match status" value="1"/>
</dbReference>
<dbReference type="CDD" id="cd06529">
    <property type="entry name" value="S24_LexA-like"/>
    <property type="match status" value="1"/>
</dbReference>
<dbReference type="FunFam" id="2.10.109.10:FF:000001">
    <property type="entry name" value="LexA repressor"/>
    <property type="match status" value="1"/>
</dbReference>
<dbReference type="GO" id="GO:0045892">
    <property type="term" value="P:negative regulation of DNA-templated transcription"/>
    <property type="evidence" value="ECO:0007669"/>
    <property type="project" value="UniProtKB-UniRule"/>
</dbReference>
<feature type="site" description="Cleavage; by autolysis" evidence="12">
    <location>
        <begin position="92"/>
        <end position="93"/>
    </location>
</feature>
<dbReference type="Gene3D" id="1.10.10.10">
    <property type="entry name" value="Winged helix-like DNA-binding domain superfamily/Winged helix DNA-binding domain"/>
    <property type="match status" value="1"/>
</dbReference>
<dbReference type="PANTHER" id="PTHR33516:SF2">
    <property type="entry name" value="LEXA REPRESSOR-RELATED"/>
    <property type="match status" value="1"/>
</dbReference>
<dbReference type="SUPFAM" id="SSF51306">
    <property type="entry name" value="LexA/Signal peptidase"/>
    <property type="match status" value="1"/>
</dbReference>
<dbReference type="InterPro" id="IPR036390">
    <property type="entry name" value="WH_DNA-bd_sf"/>
</dbReference>
<dbReference type="InterPro" id="IPR039418">
    <property type="entry name" value="LexA-like"/>
</dbReference>
<dbReference type="Pfam" id="PF00717">
    <property type="entry name" value="Peptidase_S24"/>
    <property type="match status" value="1"/>
</dbReference>
<dbReference type="SUPFAM" id="SSF46785">
    <property type="entry name" value="Winged helix' DNA-binding domain"/>
    <property type="match status" value="1"/>
</dbReference>
<keyword evidence="7 12" id="KW-0805">Transcription regulation</keyword>
<dbReference type="EC" id="3.4.21.88" evidence="12"/>
<dbReference type="InterPro" id="IPR036286">
    <property type="entry name" value="LexA/Signal_pep-like_sf"/>
</dbReference>
<evidence type="ECO:0000256" key="7">
    <source>
        <dbReference type="ARBA" id="ARBA00023015"/>
    </source>
</evidence>
<dbReference type="GO" id="GO:0006260">
    <property type="term" value="P:DNA replication"/>
    <property type="evidence" value="ECO:0007669"/>
    <property type="project" value="UniProtKB-UniRule"/>
</dbReference>
<dbReference type="InterPro" id="IPR006200">
    <property type="entry name" value="LexA"/>
</dbReference>
<dbReference type="InterPro" id="IPR015927">
    <property type="entry name" value="Peptidase_S24_S26A/B/C"/>
</dbReference>
<dbReference type="GO" id="GO:0003677">
    <property type="term" value="F:DNA binding"/>
    <property type="evidence" value="ECO:0007669"/>
    <property type="project" value="UniProtKB-UniRule"/>
</dbReference>